<dbReference type="InterPro" id="IPR036457">
    <property type="entry name" value="PPM-type-like_dom_sf"/>
</dbReference>
<feature type="compositionally biased region" description="Polar residues" evidence="1">
    <location>
        <begin position="89"/>
        <end position="103"/>
    </location>
</feature>
<dbReference type="AlphaFoldDB" id="A0AAE4FWZ0"/>
<evidence type="ECO:0000256" key="1">
    <source>
        <dbReference type="SAM" id="MobiDB-lite"/>
    </source>
</evidence>
<dbReference type="RefSeq" id="WP_322879700.1">
    <property type="nucleotide sequence ID" value="NZ_JAVMIP010000033.1"/>
</dbReference>
<dbReference type="SUPFAM" id="SSF81606">
    <property type="entry name" value="PP2C-like"/>
    <property type="match status" value="1"/>
</dbReference>
<keyword evidence="4" id="KW-1185">Reference proteome</keyword>
<dbReference type="CDD" id="cd00143">
    <property type="entry name" value="PP2Cc"/>
    <property type="match status" value="1"/>
</dbReference>
<proteinExistence type="predicted"/>
<accession>A0AAE4FWZ0</accession>
<dbReference type="NCBIfam" id="NF011149">
    <property type="entry name" value="PRK14559.1"/>
    <property type="match status" value="1"/>
</dbReference>
<dbReference type="EMBL" id="JAVMIP010000033">
    <property type="protein sequence ID" value="MDS3862495.1"/>
    <property type="molecule type" value="Genomic_DNA"/>
</dbReference>
<dbReference type="Gene3D" id="3.60.40.10">
    <property type="entry name" value="PPM-type phosphatase domain"/>
    <property type="match status" value="1"/>
</dbReference>
<comment type="caution">
    <text evidence="3">The sequence shown here is derived from an EMBL/GenBank/DDBJ whole genome shotgun (WGS) entry which is preliminary data.</text>
</comment>
<organism evidence="3 4">
    <name type="scientific">Pseudocalidococcus azoricus BACA0444</name>
    <dbReference type="NCBI Taxonomy" id="2918990"/>
    <lineage>
        <taxon>Bacteria</taxon>
        <taxon>Bacillati</taxon>
        <taxon>Cyanobacteriota</taxon>
        <taxon>Cyanophyceae</taxon>
        <taxon>Acaryochloridales</taxon>
        <taxon>Thermosynechococcaceae</taxon>
        <taxon>Pseudocalidococcus</taxon>
        <taxon>Pseudocalidococcus azoricus</taxon>
    </lineage>
</organism>
<name>A0AAE4FWZ0_9CYAN</name>
<feature type="domain" description="PPM-type phosphatase" evidence="2">
    <location>
        <begin position="479"/>
        <end position="738"/>
    </location>
</feature>
<gene>
    <name evidence="3" type="ORF">RIF25_16995</name>
</gene>
<dbReference type="PANTHER" id="PTHR13832:SF827">
    <property type="entry name" value="PROTEIN PHOSPHATASE 1L"/>
    <property type="match status" value="1"/>
</dbReference>
<evidence type="ECO:0000259" key="2">
    <source>
        <dbReference type="PROSITE" id="PS51746"/>
    </source>
</evidence>
<reference evidence="4" key="1">
    <citation type="submission" date="2023-07" db="EMBL/GenBank/DDBJ databases">
        <authorList>
            <person name="Luz R."/>
            <person name="Cordeiro R."/>
            <person name="Fonseca A."/>
            <person name="Goncalves V."/>
        </authorList>
    </citation>
    <scope>NUCLEOTIDE SEQUENCE [LARGE SCALE GENOMIC DNA]</scope>
    <source>
        <strain evidence="4">BACA0444</strain>
    </source>
</reference>
<feature type="region of interest" description="Disordered" evidence="1">
    <location>
        <begin position="74"/>
        <end position="103"/>
    </location>
</feature>
<dbReference type="InterPro" id="IPR015655">
    <property type="entry name" value="PP2C"/>
</dbReference>
<feature type="region of interest" description="Disordered" evidence="1">
    <location>
        <begin position="32"/>
        <end position="56"/>
    </location>
</feature>
<dbReference type="PANTHER" id="PTHR13832">
    <property type="entry name" value="PROTEIN PHOSPHATASE 2C"/>
    <property type="match status" value="1"/>
</dbReference>
<evidence type="ECO:0000313" key="4">
    <source>
        <dbReference type="Proteomes" id="UP001268256"/>
    </source>
</evidence>
<dbReference type="PROSITE" id="PS51746">
    <property type="entry name" value="PPM_2"/>
    <property type="match status" value="1"/>
</dbReference>
<dbReference type="GO" id="GO:0004722">
    <property type="term" value="F:protein serine/threonine phosphatase activity"/>
    <property type="evidence" value="ECO:0007669"/>
    <property type="project" value="InterPro"/>
</dbReference>
<sequence>MLVCPHCHQFNAETNKFCLYCGTPLVPPTPVENELSSATSESAAKSSSQQLGAKGTAELAWSELEEMTWTPDLLTAANSRPGDPPPSPANLQPNSTEADFPQTETPVSLPVTEAYPGDDELTLIPDAIDIQEISRDLLTNFGSRSEPICAVVVYPCDSDSPWLTCERMPDLPPLLEQDTERQEGAIFLDEENRYRCLTSFSLDTTSGRVEDTQSSRPTGVLEFSQTFIQQADRFDLTQPQEMLTQLQAQANAPTPVVISYLSLRLLFSEFVPRLQDAWVGYGPGQQGIHEPRQFLVLQDRSQCPSLWQAWQDPELDNGQLLAWMEEMIDLWPNLEAWGCAASLLDEDNLCIYGEGILAVRQLDFSPLPDPSPKCLIRLWQSLLSQAPPSRQQAFQPLFVMLQTQPQQTLADIQALIEQLWETLQSDLINLGNSQDFDLKNVVASLDAHWQQDLNSTPAQAITEDSPTAVLPKQLVQLDTIGLTDTGRQRHHNEDFFLIDHRQHYCGTSIGQKLQARGLYVLCDGMGGHAQGEVASSLAASTLFNFFQEHWLEGEPLPEDEVIRQAIFAANQAIFNHNEDQRTIGSGRMGTTLVFALVHNQAVCLAHVGDSRAYRFTRRLGLEQLSVDHEVGQRDIKRGVEPEIAYARPDAYQLTQALGPRGNDYLNPDILTLEVTDDTVFLLCSDGLTDNDCLESHIESHVAPLLSFDSSLSKGVRALINLGNEHNGHDNLTVIAIRMKLRSELDQIF</sequence>
<dbReference type="Pfam" id="PF13672">
    <property type="entry name" value="PP2C_2"/>
    <property type="match status" value="1"/>
</dbReference>
<dbReference type="Proteomes" id="UP001268256">
    <property type="component" value="Unassembled WGS sequence"/>
</dbReference>
<protein>
    <submittedName>
        <fullName evidence="3">Serine/threonine phosphatase</fullName>
    </submittedName>
</protein>
<feature type="compositionally biased region" description="Low complexity" evidence="1">
    <location>
        <begin position="36"/>
        <end position="48"/>
    </location>
</feature>
<evidence type="ECO:0000313" key="3">
    <source>
        <dbReference type="EMBL" id="MDS3862495.1"/>
    </source>
</evidence>
<dbReference type="SMART" id="SM00331">
    <property type="entry name" value="PP2C_SIG"/>
    <property type="match status" value="1"/>
</dbReference>
<dbReference type="SMART" id="SM00332">
    <property type="entry name" value="PP2Cc"/>
    <property type="match status" value="1"/>
</dbReference>
<dbReference type="InterPro" id="IPR001932">
    <property type="entry name" value="PPM-type_phosphatase-like_dom"/>
</dbReference>